<dbReference type="GO" id="GO:0005829">
    <property type="term" value="C:cytosol"/>
    <property type="evidence" value="ECO:0007669"/>
    <property type="project" value="TreeGrafter"/>
</dbReference>
<dbReference type="Pfam" id="PF01075">
    <property type="entry name" value="Glyco_transf_9"/>
    <property type="match status" value="1"/>
</dbReference>
<dbReference type="InterPro" id="IPR002201">
    <property type="entry name" value="Glyco_trans_9"/>
</dbReference>
<accession>A0A0G0L7U8</accession>
<comment type="caution">
    <text evidence="3">The sequence shown here is derived from an EMBL/GenBank/DDBJ whole genome shotgun (WGS) entry which is preliminary data.</text>
</comment>
<dbReference type="EMBL" id="LBVO01000057">
    <property type="protein sequence ID" value="KKQ87067.1"/>
    <property type="molecule type" value="Genomic_DNA"/>
</dbReference>
<gene>
    <name evidence="3" type="ORF">UT11_C0057G0008</name>
</gene>
<evidence type="ECO:0000313" key="3">
    <source>
        <dbReference type="EMBL" id="KKQ87067.1"/>
    </source>
</evidence>
<dbReference type="Gene3D" id="3.40.50.2000">
    <property type="entry name" value="Glycogen Phosphorylase B"/>
    <property type="match status" value="2"/>
</dbReference>
<evidence type="ECO:0008006" key="5">
    <source>
        <dbReference type="Google" id="ProtNLM"/>
    </source>
</evidence>
<dbReference type="AlphaFoldDB" id="A0A0G0L7U8"/>
<dbReference type="GO" id="GO:0009244">
    <property type="term" value="P:lipopolysaccharide core region biosynthetic process"/>
    <property type="evidence" value="ECO:0007669"/>
    <property type="project" value="TreeGrafter"/>
</dbReference>
<dbReference type="PANTHER" id="PTHR30160">
    <property type="entry name" value="TETRAACYLDISACCHARIDE 4'-KINASE-RELATED"/>
    <property type="match status" value="1"/>
</dbReference>
<evidence type="ECO:0000313" key="4">
    <source>
        <dbReference type="Proteomes" id="UP000033934"/>
    </source>
</evidence>
<dbReference type="SUPFAM" id="SSF53756">
    <property type="entry name" value="UDP-Glycosyltransferase/glycogen phosphorylase"/>
    <property type="match status" value="1"/>
</dbReference>
<name>A0A0G0L7U8_9BACT</name>
<dbReference type="Proteomes" id="UP000033934">
    <property type="component" value="Unassembled WGS sequence"/>
</dbReference>
<keyword evidence="2" id="KW-0808">Transferase</keyword>
<organism evidence="3 4">
    <name type="scientific">Berkelbacteria bacterium GW2011_GWA2_38_9</name>
    <dbReference type="NCBI Taxonomy" id="1618334"/>
    <lineage>
        <taxon>Bacteria</taxon>
        <taxon>Candidatus Berkelbacteria</taxon>
    </lineage>
</organism>
<evidence type="ECO:0000256" key="1">
    <source>
        <dbReference type="ARBA" id="ARBA00022676"/>
    </source>
</evidence>
<proteinExistence type="predicted"/>
<evidence type="ECO:0000256" key="2">
    <source>
        <dbReference type="ARBA" id="ARBA00022679"/>
    </source>
</evidence>
<reference evidence="3 4" key="1">
    <citation type="journal article" date="2015" name="Nature">
        <title>rRNA introns, odd ribosomes, and small enigmatic genomes across a large radiation of phyla.</title>
        <authorList>
            <person name="Brown C.T."/>
            <person name="Hug L.A."/>
            <person name="Thomas B.C."/>
            <person name="Sharon I."/>
            <person name="Castelle C.J."/>
            <person name="Singh A."/>
            <person name="Wilkins M.J."/>
            <person name="Williams K.H."/>
            <person name="Banfield J.F."/>
        </authorList>
    </citation>
    <scope>NUCLEOTIDE SEQUENCE [LARGE SCALE GENOMIC DNA]</scope>
</reference>
<protein>
    <recommendedName>
        <fullName evidence="5">Glycosyl transferase family 9</fullName>
    </recommendedName>
</protein>
<dbReference type="InterPro" id="IPR051199">
    <property type="entry name" value="LPS_LOS_Heptosyltrfase"/>
</dbReference>
<dbReference type="CDD" id="cd03789">
    <property type="entry name" value="GT9_LPS_heptosyltransferase"/>
    <property type="match status" value="1"/>
</dbReference>
<dbReference type="PANTHER" id="PTHR30160:SF1">
    <property type="entry name" value="LIPOPOLYSACCHARIDE 1,2-N-ACETYLGLUCOSAMINETRANSFERASE-RELATED"/>
    <property type="match status" value="1"/>
</dbReference>
<dbReference type="GO" id="GO:0008713">
    <property type="term" value="F:ADP-heptose-lipopolysaccharide heptosyltransferase activity"/>
    <property type="evidence" value="ECO:0007669"/>
    <property type="project" value="TreeGrafter"/>
</dbReference>
<sequence length="373" mass="42571">MDYPQKILLILGAIGDTLMFTPTIEALHKAYPKAKVDALVFFGGSGAVLEKNEAISEIFVVPFLSQSKWQSLRSIKSIRRNRYDLSLLAIPDYRKEYHILAWLLGANKRLAHIYKSGYYKEMAFLETDLERMDYSAHNIENNLNLLNLLDIDWRKFVDLEKVRYTLNLKDEWKKEAEEYLKKFETLNSKYETNPKSQILNHKPKFKIGIHPGSTISPAALMRRWDPRRFAAVADHLIEKENAQVFIFAGPEEVDVGKKVQTLMKNPCILVDNLKLGPVMALMSKLDLFISNDSGLGHLAAGVGAPLVAIWGSTNPRYSCPINPGQVIILRKAKFPAWHWYENKRNIPKGCEKLSGMEDVEVEDVMAACKNYLK</sequence>
<keyword evidence="1" id="KW-0328">Glycosyltransferase</keyword>